<protein>
    <submittedName>
        <fullName evidence="4">MerR family transcriptional regulator</fullName>
    </submittedName>
</protein>
<dbReference type="PANTHER" id="PTHR30204">
    <property type="entry name" value="REDOX-CYCLING DRUG-SENSING TRANSCRIPTIONAL ACTIVATOR SOXR"/>
    <property type="match status" value="1"/>
</dbReference>
<keyword evidence="1" id="KW-0805">Transcription regulation</keyword>
<dbReference type="SMART" id="SM00422">
    <property type="entry name" value="HTH_MERR"/>
    <property type="match status" value="2"/>
</dbReference>
<dbReference type="Gene3D" id="1.10.1660.10">
    <property type="match status" value="2"/>
</dbReference>
<evidence type="ECO:0000256" key="1">
    <source>
        <dbReference type="ARBA" id="ARBA00023015"/>
    </source>
</evidence>
<reference evidence="4 5" key="1">
    <citation type="journal article" date="2019" name="Science, e1252229">
        <title>Invertible promoters mediate bacterial phase variation, antibiotic resistance, and host adaptation in the gut.</title>
        <authorList>
            <person name="Jiang X."/>
            <person name="Hall A.B."/>
            <person name="Arthur T.D."/>
            <person name="Plichta D.R."/>
            <person name="Covington C.T."/>
            <person name="Poyet M."/>
            <person name="Crothers J."/>
            <person name="Moses P.L."/>
            <person name="Tolonen A.C."/>
            <person name="Vlamakis H."/>
            <person name="Alm E.J."/>
            <person name="Xavier R.J."/>
        </authorList>
    </citation>
    <scope>NUCLEOTIDE SEQUENCE [LARGE SCALE GENOMIC DNA]</scope>
    <source>
        <strain evidence="5">aa_0143</strain>
    </source>
</reference>
<organism evidence="4 5">
    <name type="scientific">[Ruminococcus] torques</name>
    <dbReference type="NCBI Taxonomy" id="33039"/>
    <lineage>
        <taxon>Bacteria</taxon>
        <taxon>Bacillati</taxon>
        <taxon>Bacillota</taxon>
        <taxon>Clostridia</taxon>
        <taxon>Lachnospirales</taxon>
        <taxon>Lachnospiraceae</taxon>
        <taxon>Mediterraneibacter</taxon>
    </lineage>
</organism>
<dbReference type="Pfam" id="PF00376">
    <property type="entry name" value="MerR"/>
    <property type="match status" value="1"/>
</dbReference>
<gene>
    <name evidence="4" type="ORF">EAI93_01140</name>
</gene>
<comment type="caution">
    <text evidence="4">The sequence shown here is derived from an EMBL/GenBank/DDBJ whole genome shotgun (WGS) entry which is preliminary data.</text>
</comment>
<evidence type="ECO:0000256" key="3">
    <source>
        <dbReference type="ARBA" id="ARBA00023163"/>
    </source>
</evidence>
<dbReference type="GO" id="GO:0003700">
    <property type="term" value="F:DNA-binding transcription factor activity"/>
    <property type="evidence" value="ECO:0007669"/>
    <property type="project" value="InterPro"/>
</dbReference>
<keyword evidence="3" id="KW-0804">Transcription</keyword>
<accession>A0A4Q5CAT9</accession>
<sequence>MATYKTAEVAAMIGVHPNTVRLYEKMKLIPKPERLSNGYRVFTDFHIWQCKLIRLAFQVEVLQNGLRKKIVRMVTVSAAGEFDTAIILTEEYLKQLRQERRNAEEAIKIVKQLLSGGAQENSHNLKRKDVSNLLDISMDTLRNWEMNGLLTVKRKNNGYRVYTDEDIQRLKIIRSLRCANYSLEAIRRLLQQLSKNPNIDIRVALNTPKQTEDIISVCDRLIISLSDAETNAKFLLEMLQEMKILFS</sequence>
<keyword evidence="2" id="KW-0238">DNA-binding</keyword>
<dbReference type="InterPro" id="IPR009061">
    <property type="entry name" value="DNA-bd_dom_put_sf"/>
</dbReference>
<evidence type="ECO:0000313" key="5">
    <source>
        <dbReference type="Proteomes" id="UP000292665"/>
    </source>
</evidence>
<evidence type="ECO:0000313" key="4">
    <source>
        <dbReference type="EMBL" id="RYS82337.1"/>
    </source>
</evidence>
<dbReference type="AlphaFoldDB" id="A0A4Q5CAT9"/>
<dbReference type="InterPro" id="IPR047057">
    <property type="entry name" value="MerR_fam"/>
</dbReference>
<dbReference type="PROSITE" id="PS50937">
    <property type="entry name" value="HTH_MERR_2"/>
    <property type="match status" value="2"/>
</dbReference>
<dbReference type="CDD" id="cd00592">
    <property type="entry name" value="HTH_MerR-like"/>
    <property type="match status" value="1"/>
</dbReference>
<dbReference type="GO" id="GO:0003677">
    <property type="term" value="F:DNA binding"/>
    <property type="evidence" value="ECO:0007669"/>
    <property type="project" value="UniProtKB-KW"/>
</dbReference>
<dbReference type="InterPro" id="IPR000551">
    <property type="entry name" value="MerR-type_HTH_dom"/>
</dbReference>
<name>A0A4Q5CAT9_9FIRM</name>
<dbReference type="SUPFAM" id="SSF46955">
    <property type="entry name" value="Putative DNA-binding domain"/>
    <property type="match status" value="2"/>
</dbReference>
<dbReference type="Proteomes" id="UP000292665">
    <property type="component" value="Unassembled WGS sequence"/>
</dbReference>
<proteinExistence type="predicted"/>
<dbReference type="EMBL" id="RCYR01000001">
    <property type="protein sequence ID" value="RYS82337.1"/>
    <property type="molecule type" value="Genomic_DNA"/>
</dbReference>
<dbReference type="PANTHER" id="PTHR30204:SF94">
    <property type="entry name" value="HEAVY METAL-DEPENDENT TRANSCRIPTIONAL REGULATOR HI_0293-RELATED"/>
    <property type="match status" value="1"/>
</dbReference>
<dbReference type="Pfam" id="PF13411">
    <property type="entry name" value="MerR_1"/>
    <property type="match status" value="1"/>
</dbReference>
<dbReference type="RefSeq" id="WP_009242367.1">
    <property type="nucleotide sequence ID" value="NZ_AP028249.1"/>
</dbReference>
<evidence type="ECO:0000256" key="2">
    <source>
        <dbReference type="ARBA" id="ARBA00023125"/>
    </source>
</evidence>